<proteinExistence type="predicted"/>
<evidence type="ECO:0000256" key="2">
    <source>
        <dbReference type="PIRSR" id="PIRSR640198-2"/>
    </source>
</evidence>
<dbReference type="Pfam" id="PF02661">
    <property type="entry name" value="Fic"/>
    <property type="match status" value="1"/>
</dbReference>
<keyword evidence="2" id="KW-0067">ATP-binding</keyword>
<keyword evidence="2" id="KW-0547">Nucleotide-binding</keyword>
<evidence type="ECO:0000313" key="5">
    <source>
        <dbReference type="Proteomes" id="UP000192927"/>
    </source>
</evidence>
<feature type="binding site" evidence="2">
    <location>
        <begin position="307"/>
        <end position="314"/>
    </location>
    <ligand>
        <name>ATP</name>
        <dbReference type="ChEBI" id="CHEBI:30616"/>
    </ligand>
</feature>
<dbReference type="PANTHER" id="PTHR13504">
    <property type="entry name" value="FIDO DOMAIN-CONTAINING PROTEIN DDB_G0283145"/>
    <property type="match status" value="1"/>
</dbReference>
<evidence type="ECO:0000259" key="3">
    <source>
        <dbReference type="PROSITE" id="PS51459"/>
    </source>
</evidence>
<feature type="active site" evidence="1">
    <location>
        <position position="303"/>
    </location>
</feature>
<evidence type="ECO:0000313" key="4">
    <source>
        <dbReference type="EMBL" id="SLM34964.1"/>
    </source>
</evidence>
<dbReference type="GO" id="GO:0005524">
    <property type="term" value="F:ATP binding"/>
    <property type="evidence" value="ECO:0007669"/>
    <property type="project" value="UniProtKB-KW"/>
</dbReference>
<dbReference type="InterPro" id="IPR040198">
    <property type="entry name" value="Fido_containing"/>
</dbReference>
<keyword evidence="5" id="KW-1185">Reference proteome</keyword>
<feature type="domain" description="Fido" evidence="3">
    <location>
        <begin position="214"/>
        <end position="369"/>
    </location>
</feature>
<dbReference type="Proteomes" id="UP000192927">
    <property type="component" value="Unassembled WGS sequence"/>
</dbReference>
<dbReference type="InterPro" id="IPR036597">
    <property type="entry name" value="Fido-like_dom_sf"/>
</dbReference>
<accession>A0A1W5CVQ3</accession>
<dbReference type="AlphaFoldDB" id="A0A1W5CVQ3"/>
<dbReference type="Gene3D" id="1.10.3290.10">
    <property type="entry name" value="Fido-like domain"/>
    <property type="match status" value="1"/>
</dbReference>
<dbReference type="PROSITE" id="PS51459">
    <property type="entry name" value="FIDO"/>
    <property type="match status" value="1"/>
</dbReference>
<dbReference type="PANTHER" id="PTHR13504:SF38">
    <property type="entry name" value="FIDO DOMAIN-CONTAINING PROTEIN"/>
    <property type="match status" value="1"/>
</dbReference>
<dbReference type="InterPro" id="IPR003812">
    <property type="entry name" value="Fido"/>
</dbReference>
<organism evidence="4 5">
    <name type="scientific">Lasallia pustulata</name>
    <dbReference type="NCBI Taxonomy" id="136370"/>
    <lineage>
        <taxon>Eukaryota</taxon>
        <taxon>Fungi</taxon>
        <taxon>Dikarya</taxon>
        <taxon>Ascomycota</taxon>
        <taxon>Pezizomycotina</taxon>
        <taxon>Lecanoromycetes</taxon>
        <taxon>OSLEUM clade</taxon>
        <taxon>Umbilicariomycetidae</taxon>
        <taxon>Umbilicariales</taxon>
        <taxon>Umbilicariaceae</taxon>
        <taxon>Lasallia</taxon>
    </lineage>
</organism>
<name>A0A1W5CVQ3_9LECA</name>
<sequence length="387" mass="43583">MPHQGVKSDTARPRLSDVFEDLDICSDSVTSPMNLAKINLLKSIRGSVGHFWPHWGSIRDRPKRATFTVKMDDLYRYPLDEILQQPDDAFNISQQCFADIQKILAKPTTAQRDSYEAYLKESFMNFIFGSNLIERVGLGYDQTVRICERVLAGEDVPAEIEPRTSEYQAAISDMAAQNKQQDRKGVIRSRAEIIQHTQALKYIMSKLIIDNETLTEAIILQTHSILCDGIPLEDGSGDLYAGMYRQVSVVAGFSSFTPAHAVPFEMRKLVRDFNADVLKAEAEGSLDPYMLATKYCHKFVNIHPFVDGNGRTCRLILNAILLKYAGIIVALGEREEDRDEYLQIAIAGNMAEQQEEDEYSPPWAELATHVLTKAAVKLEGLREALYP</sequence>
<dbReference type="EMBL" id="FWEW01000466">
    <property type="protein sequence ID" value="SLM34964.1"/>
    <property type="molecule type" value="Genomic_DNA"/>
</dbReference>
<protein>
    <submittedName>
        <fullName evidence="4">Fido domain</fullName>
    </submittedName>
</protein>
<dbReference type="SUPFAM" id="SSF140931">
    <property type="entry name" value="Fic-like"/>
    <property type="match status" value="1"/>
</dbReference>
<evidence type="ECO:0000256" key="1">
    <source>
        <dbReference type="PIRSR" id="PIRSR640198-1"/>
    </source>
</evidence>
<reference evidence="5" key="1">
    <citation type="submission" date="2017-03" db="EMBL/GenBank/DDBJ databases">
        <authorList>
            <person name="Sharma R."/>
            <person name="Thines M."/>
        </authorList>
    </citation>
    <scope>NUCLEOTIDE SEQUENCE [LARGE SCALE GENOMIC DNA]</scope>
</reference>